<accession>A0ABU2H8M1</accession>
<evidence type="ECO:0000313" key="5">
    <source>
        <dbReference type="Proteomes" id="UP001250214"/>
    </source>
</evidence>
<dbReference type="Gene3D" id="2.60.200.20">
    <property type="match status" value="1"/>
</dbReference>
<reference evidence="5" key="1">
    <citation type="submission" date="2023-07" db="EMBL/GenBank/DDBJ databases">
        <title>Novel species in the genus Lipingzhangella isolated from Sambhar Salt Lake.</title>
        <authorList>
            <person name="Jiya N."/>
            <person name="Kajale S."/>
            <person name="Sharma A."/>
        </authorList>
    </citation>
    <scope>NUCLEOTIDE SEQUENCE [LARGE SCALE GENOMIC DNA]</scope>
    <source>
        <strain evidence="5">LS1_29</strain>
    </source>
</reference>
<dbReference type="SUPFAM" id="SSF49879">
    <property type="entry name" value="SMAD/FHA domain"/>
    <property type="match status" value="1"/>
</dbReference>
<keyword evidence="1" id="KW-0597">Phosphoprotein</keyword>
<dbReference type="SMART" id="SM00240">
    <property type="entry name" value="FHA"/>
    <property type="match status" value="1"/>
</dbReference>
<sequence>MNDLTLMVIKLAFLAVLWLFVIMAVGVIRTDMFGPAKSSKKSKRPERPRRESKPKPKPRGGRNEPSHLVVTKGPLTGTKLNLGPHPILIGRGQDSTLVVNDDYASGRHARIYSDNGRWLVEDLGSRNGTYLGQQKVTQAVPVSVGQPIRIGKTVLELRK</sequence>
<dbReference type="Proteomes" id="UP001250214">
    <property type="component" value="Unassembled WGS sequence"/>
</dbReference>
<feature type="compositionally biased region" description="Basic residues" evidence="2">
    <location>
        <begin position="38"/>
        <end position="47"/>
    </location>
</feature>
<gene>
    <name evidence="4" type="ORF">RIF23_15280</name>
</gene>
<dbReference type="InterPro" id="IPR050923">
    <property type="entry name" value="Cell_Proc_Reg/RNA_Proc"/>
</dbReference>
<evidence type="ECO:0000313" key="4">
    <source>
        <dbReference type="EMBL" id="MDS1271657.1"/>
    </source>
</evidence>
<keyword evidence="5" id="KW-1185">Reference proteome</keyword>
<dbReference type="InterPro" id="IPR000253">
    <property type="entry name" value="FHA_dom"/>
</dbReference>
<protein>
    <submittedName>
        <fullName evidence="4">FHA domain-containing protein</fullName>
    </submittedName>
</protein>
<dbReference type="InterPro" id="IPR008984">
    <property type="entry name" value="SMAD_FHA_dom_sf"/>
</dbReference>
<feature type="region of interest" description="Disordered" evidence="2">
    <location>
        <begin position="34"/>
        <end position="69"/>
    </location>
</feature>
<name>A0ABU2H8M1_9ACTN</name>
<dbReference type="PROSITE" id="PS50006">
    <property type="entry name" value="FHA_DOMAIN"/>
    <property type="match status" value="1"/>
</dbReference>
<evidence type="ECO:0000256" key="2">
    <source>
        <dbReference type="SAM" id="MobiDB-lite"/>
    </source>
</evidence>
<comment type="caution">
    <text evidence="4">The sequence shown here is derived from an EMBL/GenBank/DDBJ whole genome shotgun (WGS) entry which is preliminary data.</text>
</comment>
<evidence type="ECO:0000256" key="1">
    <source>
        <dbReference type="ARBA" id="ARBA00022553"/>
    </source>
</evidence>
<dbReference type="PANTHER" id="PTHR23308">
    <property type="entry name" value="NUCLEAR INHIBITOR OF PROTEIN PHOSPHATASE-1"/>
    <property type="match status" value="1"/>
</dbReference>
<dbReference type="EMBL" id="JAVLVT010000006">
    <property type="protein sequence ID" value="MDS1271657.1"/>
    <property type="molecule type" value="Genomic_DNA"/>
</dbReference>
<evidence type="ECO:0000259" key="3">
    <source>
        <dbReference type="PROSITE" id="PS50006"/>
    </source>
</evidence>
<dbReference type="Pfam" id="PF00498">
    <property type="entry name" value="FHA"/>
    <property type="match status" value="1"/>
</dbReference>
<dbReference type="RefSeq" id="WP_310913200.1">
    <property type="nucleotide sequence ID" value="NZ_JAVLVT010000006.1"/>
</dbReference>
<organism evidence="4 5">
    <name type="scientific">Lipingzhangella rawalii</name>
    <dbReference type="NCBI Taxonomy" id="2055835"/>
    <lineage>
        <taxon>Bacteria</taxon>
        <taxon>Bacillati</taxon>
        <taxon>Actinomycetota</taxon>
        <taxon>Actinomycetes</taxon>
        <taxon>Streptosporangiales</taxon>
        <taxon>Nocardiopsidaceae</taxon>
        <taxon>Lipingzhangella</taxon>
    </lineage>
</organism>
<proteinExistence type="predicted"/>
<feature type="domain" description="FHA" evidence="3">
    <location>
        <begin position="87"/>
        <end position="136"/>
    </location>
</feature>